<accession>A0A7K0DDG8</accession>
<protein>
    <recommendedName>
        <fullName evidence="3">PE domain-containing protein</fullName>
    </recommendedName>
</protein>
<name>A0A7K0DDG8_9NOCA</name>
<keyword evidence="2" id="KW-1185">Reference proteome</keyword>
<dbReference type="AlphaFoldDB" id="A0A7K0DDG8"/>
<evidence type="ECO:0000313" key="2">
    <source>
        <dbReference type="Proteomes" id="UP000438448"/>
    </source>
</evidence>
<organism evidence="1 2">
    <name type="scientific">Nocardia macrotermitis</name>
    <dbReference type="NCBI Taxonomy" id="2585198"/>
    <lineage>
        <taxon>Bacteria</taxon>
        <taxon>Bacillati</taxon>
        <taxon>Actinomycetota</taxon>
        <taxon>Actinomycetes</taxon>
        <taxon>Mycobacteriales</taxon>
        <taxon>Nocardiaceae</taxon>
        <taxon>Nocardia</taxon>
    </lineage>
</organism>
<dbReference type="RefSeq" id="WP_153415597.1">
    <property type="nucleotide sequence ID" value="NZ_WEGK01000024.1"/>
</dbReference>
<comment type="caution">
    <text evidence="1">The sequence shown here is derived from an EMBL/GenBank/DDBJ whole genome shotgun (WGS) entry which is preliminary data.</text>
</comment>
<reference evidence="1 2" key="1">
    <citation type="submission" date="2019-10" db="EMBL/GenBank/DDBJ databases">
        <title>Nocardia macrotermitis sp. nov. and Nocardia aurantia sp. nov., isolated from the gut of fungus growing-termite Macrotermes natalensis.</title>
        <authorList>
            <person name="Benndorf R."/>
            <person name="Schwitalla J."/>
            <person name="Martin K."/>
            <person name="De Beer W."/>
            <person name="Kaster A.-K."/>
            <person name="Vollmers J."/>
            <person name="Poulsen M."/>
            <person name="Beemelmanns C."/>
        </authorList>
    </citation>
    <scope>NUCLEOTIDE SEQUENCE [LARGE SCALE GENOMIC DNA]</scope>
    <source>
        <strain evidence="1 2">RB20</strain>
    </source>
</reference>
<proteinExistence type="predicted"/>
<evidence type="ECO:0000313" key="1">
    <source>
        <dbReference type="EMBL" id="MQY23846.1"/>
    </source>
</evidence>
<dbReference type="EMBL" id="WEGK01000024">
    <property type="protein sequence ID" value="MQY23846.1"/>
    <property type="molecule type" value="Genomic_DNA"/>
</dbReference>
<sequence>MSLEITPEHLPVISGQLGAVQTTAMQTIAAGAPISVAAPPGSDVVSAQIPLATFTHAMAFFPSALEMVGCGVEASAVLPVIAMDYIVTDLFGGATVTASSNFSDPITPICGR</sequence>
<dbReference type="Proteomes" id="UP000438448">
    <property type="component" value="Unassembled WGS sequence"/>
</dbReference>
<evidence type="ECO:0008006" key="3">
    <source>
        <dbReference type="Google" id="ProtNLM"/>
    </source>
</evidence>
<gene>
    <name evidence="1" type="ORF">NRB20_69790</name>
</gene>
<dbReference type="OrthoDB" id="4557139at2"/>